<dbReference type="InterPro" id="IPR036689">
    <property type="entry name" value="ESAT-6-like_sf"/>
</dbReference>
<dbReference type="OrthoDB" id="3683464at2"/>
<dbReference type="EMBL" id="MSIF01000003">
    <property type="protein sequence ID" value="OLF12083.1"/>
    <property type="molecule type" value="Genomic_DNA"/>
</dbReference>
<proteinExistence type="predicted"/>
<organism evidence="2 3">
    <name type="scientific">Actinophytocola xinjiangensis</name>
    <dbReference type="NCBI Taxonomy" id="485602"/>
    <lineage>
        <taxon>Bacteria</taxon>
        <taxon>Bacillati</taxon>
        <taxon>Actinomycetota</taxon>
        <taxon>Actinomycetes</taxon>
        <taxon>Pseudonocardiales</taxon>
        <taxon>Pseudonocardiaceae</taxon>
    </lineage>
</organism>
<evidence type="ECO:0000313" key="3">
    <source>
        <dbReference type="Proteomes" id="UP000185696"/>
    </source>
</evidence>
<evidence type="ECO:0000313" key="2">
    <source>
        <dbReference type="EMBL" id="OLF12083.1"/>
    </source>
</evidence>
<keyword evidence="3" id="KW-1185">Reference proteome</keyword>
<gene>
    <name evidence="2" type="ORF">BLA60_08665</name>
</gene>
<dbReference type="SUPFAM" id="SSF140453">
    <property type="entry name" value="EsxAB dimer-like"/>
    <property type="match status" value="1"/>
</dbReference>
<protein>
    <submittedName>
        <fullName evidence="2">Uncharacterized protein</fullName>
    </submittedName>
</protein>
<dbReference type="RefSeq" id="WP_075132272.1">
    <property type="nucleotide sequence ID" value="NZ_MSIF01000003.1"/>
</dbReference>
<reference evidence="2 3" key="1">
    <citation type="submission" date="2016-12" db="EMBL/GenBank/DDBJ databases">
        <title>The draft genome sequence of Actinophytocola xinjiangensis.</title>
        <authorList>
            <person name="Wang W."/>
            <person name="Yuan L."/>
        </authorList>
    </citation>
    <scope>NUCLEOTIDE SEQUENCE [LARGE SCALE GENOMIC DNA]</scope>
    <source>
        <strain evidence="2 3">CGMCC 4.4663</strain>
    </source>
</reference>
<evidence type="ECO:0000256" key="1">
    <source>
        <dbReference type="SAM" id="MobiDB-lite"/>
    </source>
</evidence>
<name>A0A7Z1AZH2_9PSEU</name>
<accession>A0A7Z1AZH2</accession>
<feature type="region of interest" description="Disordered" evidence="1">
    <location>
        <begin position="389"/>
        <end position="408"/>
    </location>
</feature>
<sequence>MTGNYEVDPGHIAGYARLCGESAMDTYVLERYLTTRASAATGFGGVLMGLLAPAVDDYAEAAATRIRSRGQALHDTDRALRNTAWSYLGADRPDRFTMIQDAIGRGSYRFEADHPGLEPYDHTPIDDLGTPELADQGERFEKLVEENAKDTLGTIDLIVRTVTGLIPGVDEFSIVEQITAPLTGNWLVLNQKADALDRAADATEALASSLTSSLGRLDGHWEGGAGASFAGYQTTLAGAIAYEAPLHRVTAFAYRMVSDLVEKLAGVVVKLISAGVELLKKYAGGIGGKLLDAGGDLLDGKPPWESAKEDWEEAKGFFDNAKLVVQEIHQLPEDLRALIDATRSPGAAVDYSLDVAITELGEREDLPEGTAENLSLGIDAATDLAPELGDLASGADDFQTAPDTGWRR</sequence>
<comment type="caution">
    <text evidence="2">The sequence shown here is derived from an EMBL/GenBank/DDBJ whole genome shotgun (WGS) entry which is preliminary data.</text>
</comment>
<dbReference type="Proteomes" id="UP000185696">
    <property type="component" value="Unassembled WGS sequence"/>
</dbReference>
<dbReference type="AlphaFoldDB" id="A0A7Z1AZH2"/>